<comment type="caution">
    <text evidence="1">The sequence shown here is derived from an EMBL/GenBank/DDBJ whole genome shotgun (WGS) entry which is preliminary data.</text>
</comment>
<dbReference type="VEuPathDB" id="FungiDB:SI65_08301"/>
<evidence type="ECO:0000313" key="1">
    <source>
        <dbReference type="EMBL" id="ODM16302.1"/>
    </source>
</evidence>
<protein>
    <submittedName>
        <fullName evidence="1">Uncharacterized protein</fullName>
    </submittedName>
</protein>
<reference evidence="1 2" key="1">
    <citation type="journal article" date="2016" name="BMC Genomics">
        <title>Comparative genomic and transcriptomic analyses of the Fuzhuan brick tea-fermentation fungus Aspergillus cristatus.</title>
        <authorList>
            <person name="Ge Y."/>
            <person name="Wang Y."/>
            <person name="Liu Y."/>
            <person name="Tan Y."/>
            <person name="Ren X."/>
            <person name="Zhang X."/>
            <person name="Hyde K.D."/>
            <person name="Liu Y."/>
            <person name="Liu Z."/>
        </authorList>
    </citation>
    <scope>NUCLEOTIDE SEQUENCE [LARGE SCALE GENOMIC DNA]</scope>
    <source>
        <strain evidence="1 2">GZAAS20.1005</strain>
    </source>
</reference>
<keyword evidence="2" id="KW-1185">Reference proteome</keyword>
<evidence type="ECO:0000313" key="2">
    <source>
        <dbReference type="Proteomes" id="UP000094569"/>
    </source>
</evidence>
<dbReference type="Proteomes" id="UP000094569">
    <property type="component" value="Unassembled WGS sequence"/>
</dbReference>
<dbReference type="AlphaFoldDB" id="A0A1E3B5S2"/>
<accession>A0A1E3B5S2</accession>
<gene>
    <name evidence="1" type="ORF">SI65_08301</name>
</gene>
<sequence length="130" mass="14748">MAQPQEPNPSTVPEKLQTEVAAQSVKIFKASEVPEFTDLSRYWDWRCIFVRFALSNPIESTDIPTALNRIASDFQEPPKNLHAEELGFHLRSLFRSPWMRNPAKTDENILSIRALVAEGILTLASGKILR</sequence>
<name>A0A1E3B5S2_ASPCR</name>
<dbReference type="EMBL" id="JXNT01000012">
    <property type="protein sequence ID" value="ODM16302.1"/>
    <property type="molecule type" value="Genomic_DNA"/>
</dbReference>
<proteinExistence type="predicted"/>
<organism evidence="1 2">
    <name type="scientific">Aspergillus cristatus</name>
    <name type="common">Chinese Fuzhuan brick tea-fermentation fungus</name>
    <name type="synonym">Eurotium cristatum</name>
    <dbReference type="NCBI Taxonomy" id="573508"/>
    <lineage>
        <taxon>Eukaryota</taxon>
        <taxon>Fungi</taxon>
        <taxon>Dikarya</taxon>
        <taxon>Ascomycota</taxon>
        <taxon>Pezizomycotina</taxon>
        <taxon>Eurotiomycetes</taxon>
        <taxon>Eurotiomycetidae</taxon>
        <taxon>Eurotiales</taxon>
        <taxon>Aspergillaceae</taxon>
        <taxon>Aspergillus</taxon>
        <taxon>Aspergillus subgen. Aspergillus</taxon>
    </lineage>
</organism>